<evidence type="ECO:0000313" key="1">
    <source>
        <dbReference type="EMBL" id="ONI38812.1"/>
    </source>
</evidence>
<sequence length="91" mass="10692">MKNNLTMLKLIVLISILMLFGLAIQSIELYKVMDQLNVQINNKNEQIKEKEYLLKSLEEKQSSMESLEYIEQIARDKLGMVKIDDIIFKLE</sequence>
<proteinExistence type="predicted"/>
<reference evidence="1" key="1">
    <citation type="submission" date="2016-08" db="EMBL/GenBank/DDBJ databases">
        <authorList>
            <person name="Ngugi D.K."/>
            <person name="Miyake S."/>
            <person name="Stingl U."/>
        </authorList>
    </citation>
    <scope>NUCLEOTIDE SEQUENCE</scope>
    <source>
        <strain evidence="1">SCG-B11WGA-EpuloA1</strain>
    </source>
</reference>
<protein>
    <submittedName>
        <fullName evidence="1">Uncharacterized protein</fullName>
    </submittedName>
</protein>
<organism evidence="1 2">
    <name type="scientific">Candidatus Epulonipiscium fishelsonii</name>
    <dbReference type="NCBI Taxonomy" id="77094"/>
    <lineage>
        <taxon>Bacteria</taxon>
        <taxon>Bacillati</taxon>
        <taxon>Bacillota</taxon>
        <taxon>Clostridia</taxon>
        <taxon>Lachnospirales</taxon>
        <taxon>Lachnospiraceae</taxon>
        <taxon>Candidatus Epulonipiscium</taxon>
    </lineage>
</organism>
<comment type="caution">
    <text evidence="1">The sequence shown here is derived from an EMBL/GenBank/DDBJ whole genome shotgun (WGS) entry which is preliminary data.</text>
</comment>
<gene>
    <name evidence="1" type="ORF">AN396_10020</name>
</gene>
<accession>A0ACC8X9Q9</accession>
<dbReference type="Proteomes" id="UP000188605">
    <property type="component" value="Unassembled WGS sequence"/>
</dbReference>
<dbReference type="EMBL" id="LJDB01000078">
    <property type="protein sequence ID" value="ONI38812.1"/>
    <property type="molecule type" value="Genomic_DNA"/>
</dbReference>
<keyword evidence="2" id="KW-1185">Reference proteome</keyword>
<evidence type="ECO:0000313" key="2">
    <source>
        <dbReference type="Proteomes" id="UP000188605"/>
    </source>
</evidence>
<name>A0ACC8X9Q9_9FIRM</name>